<comment type="caution">
    <text evidence="5">The sequence shown here is derived from an EMBL/GenBank/DDBJ whole genome shotgun (WGS) entry which is preliminary data.</text>
</comment>
<feature type="compositionally biased region" description="Low complexity" evidence="1">
    <location>
        <begin position="21"/>
        <end position="35"/>
    </location>
</feature>
<feature type="compositionally biased region" description="Polar residues" evidence="1">
    <location>
        <begin position="168"/>
        <end position="177"/>
    </location>
</feature>
<protein>
    <recommendedName>
        <fullName evidence="7">Vacuolar fusion protein MON1</fullName>
    </recommendedName>
</protein>
<dbReference type="InterPro" id="IPR043970">
    <property type="entry name" value="FUZ/MON1/HPS1_longin_3"/>
</dbReference>
<dbReference type="Pfam" id="PF19038">
    <property type="entry name" value="Fuz_longin_3"/>
    <property type="match status" value="1"/>
</dbReference>
<keyword evidence="6" id="KW-1185">Reference proteome</keyword>
<dbReference type="AlphaFoldDB" id="A0AA88GXA7"/>
<dbReference type="InterPro" id="IPR011012">
    <property type="entry name" value="Longin-like_dom_sf"/>
</dbReference>
<feature type="compositionally biased region" description="Low complexity" evidence="1">
    <location>
        <begin position="142"/>
        <end position="152"/>
    </location>
</feature>
<evidence type="ECO:0000259" key="3">
    <source>
        <dbReference type="Pfam" id="PF19037"/>
    </source>
</evidence>
<dbReference type="SUPFAM" id="SSF64356">
    <property type="entry name" value="SNARE-like"/>
    <property type="match status" value="1"/>
</dbReference>
<dbReference type="GeneID" id="68103854"/>
<dbReference type="PRINTS" id="PR01546">
    <property type="entry name" value="YEAST73DUF"/>
</dbReference>
<organism evidence="5 6">
    <name type="scientific">Naegleria lovaniensis</name>
    <name type="common">Amoeba</name>
    <dbReference type="NCBI Taxonomy" id="51637"/>
    <lineage>
        <taxon>Eukaryota</taxon>
        <taxon>Discoba</taxon>
        <taxon>Heterolobosea</taxon>
        <taxon>Tetramitia</taxon>
        <taxon>Eutetramitia</taxon>
        <taxon>Vahlkampfiidae</taxon>
        <taxon>Naegleria</taxon>
    </lineage>
</organism>
<accession>A0AA88GXA7</accession>
<dbReference type="EMBL" id="PYSW02000004">
    <property type="protein sequence ID" value="KAG2392675.1"/>
    <property type="molecule type" value="Genomic_DNA"/>
</dbReference>
<dbReference type="Proteomes" id="UP000816034">
    <property type="component" value="Unassembled WGS sequence"/>
</dbReference>
<dbReference type="PANTHER" id="PTHR13027">
    <property type="entry name" value="SAND PROTEIN-RELATED"/>
    <property type="match status" value="1"/>
</dbReference>
<dbReference type="RefSeq" id="XP_044554569.1">
    <property type="nucleotide sequence ID" value="XM_044687052.1"/>
</dbReference>
<evidence type="ECO:0000259" key="2">
    <source>
        <dbReference type="Pfam" id="PF19036"/>
    </source>
</evidence>
<feature type="region of interest" description="Disordered" evidence="1">
    <location>
        <begin position="1"/>
        <end position="35"/>
    </location>
</feature>
<reference evidence="5 6" key="1">
    <citation type="journal article" date="2018" name="BMC Genomics">
        <title>The genome of Naegleria lovaniensis, the basis for a comparative approach to unravel pathogenicity factors of the human pathogenic amoeba N. fowleri.</title>
        <authorList>
            <person name="Liechti N."/>
            <person name="Schurch N."/>
            <person name="Bruggmann R."/>
            <person name="Wittwer M."/>
        </authorList>
    </citation>
    <scope>NUCLEOTIDE SEQUENCE [LARGE SCALE GENOMIC DNA]</scope>
    <source>
        <strain evidence="5 6">ATCC 30569</strain>
    </source>
</reference>
<feature type="compositionally biased region" description="Polar residues" evidence="1">
    <location>
        <begin position="1"/>
        <end position="16"/>
    </location>
</feature>
<feature type="domain" description="FUZ/MON1/HPS1 first Longin" evidence="2">
    <location>
        <begin position="245"/>
        <end position="367"/>
    </location>
</feature>
<evidence type="ECO:0000313" key="6">
    <source>
        <dbReference type="Proteomes" id="UP000816034"/>
    </source>
</evidence>
<dbReference type="InterPro" id="IPR043972">
    <property type="entry name" value="FUZ/MON1/HPS1_longin_1"/>
</dbReference>
<evidence type="ECO:0000313" key="5">
    <source>
        <dbReference type="EMBL" id="KAG2392675.1"/>
    </source>
</evidence>
<dbReference type="PANTHER" id="PTHR13027:SF7">
    <property type="entry name" value="VACUOLAR FUSION PROTEIN MON1 HOMOLOG"/>
    <property type="match status" value="1"/>
</dbReference>
<evidence type="ECO:0000259" key="4">
    <source>
        <dbReference type="Pfam" id="PF19038"/>
    </source>
</evidence>
<feature type="domain" description="FUZ/MON1/HPS1 second Longin" evidence="3">
    <location>
        <begin position="407"/>
        <end position="502"/>
    </location>
</feature>
<evidence type="ECO:0008006" key="7">
    <source>
        <dbReference type="Google" id="ProtNLM"/>
    </source>
</evidence>
<dbReference type="Pfam" id="PF19036">
    <property type="entry name" value="Fuz_longin_1"/>
    <property type="match status" value="1"/>
</dbReference>
<evidence type="ECO:0000256" key="1">
    <source>
        <dbReference type="SAM" id="MobiDB-lite"/>
    </source>
</evidence>
<name>A0AA88GXA7_NAELO</name>
<dbReference type="InterPro" id="IPR004353">
    <property type="entry name" value="Mon1"/>
</dbReference>
<dbReference type="Pfam" id="PF19037">
    <property type="entry name" value="Fuz_longin_2"/>
    <property type="match status" value="1"/>
</dbReference>
<dbReference type="GO" id="GO:0006623">
    <property type="term" value="P:protein targeting to vacuole"/>
    <property type="evidence" value="ECO:0007669"/>
    <property type="project" value="InterPro"/>
</dbReference>
<dbReference type="InterPro" id="IPR043971">
    <property type="entry name" value="FUZ/MON1/HPS1_longin_2"/>
</dbReference>
<gene>
    <name evidence="5" type="ORF">C9374_011400</name>
</gene>
<proteinExistence type="predicted"/>
<feature type="region of interest" description="Disordered" evidence="1">
    <location>
        <begin position="125"/>
        <end position="180"/>
    </location>
</feature>
<dbReference type="GO" id="GO:0016192">
    <property type="term" value="P:vesicle-mediated transport"/>
    <property type="evidence" value="ECO:0007669"/>
    <property type="project" value="InterPro"/>
</dbReference>
<sequence>MSNSMNGQENSSTEAAVSQLPPSHTETISSPTSTPIKIINSPTIEDGDDDFAFSVVSRHGSISGNNKLESPINFPNTSQDQAFLTTRKPETIREDDEEAAAFSQIIYNEEDSTTTTVDPYAVNGAIKPELNDEEKDLQTGASRSEGLSESSSTTDVAEDENNDDRNNYKTSSPKTPFSKNEIISLENSNSSSPASMDFPISSIIINNSKYSDNNANITIIREEKPKYMKHSDEDQTQERWKQHQKHIFILSDAGKPIFSRYGDENQLNTIMSFFLGIVSIVSREGGTVRTVNCGKLRFIYVLKGSLFLVSACRTSESNKEVAKQLETIYEQLVFILTSKNIQDILQKRSNFDLRNLLGGTDKIIYSLINRMSNSFDFSFDTTHVLRLPKSLRAQIGDIMMKNRVQAKLMFSLMICDNMLIHMIRNKKYNMRTKDLLLLMNFVGSAHSSMKSSETWTPICLPGLSETQYVYGYIYYFTENWCYVMICTSTESFFDCQESQTHTVQDLLQTECFPTVVNASKSPYPTLSEIFNQKSPLLQSPPLTIDDLSLPQSYVRHFSCRMKSTNQSFSQTISSKFIPPYHTQKERKRLLRLYKLTREKLEEIPQKSIGSQVRTMVETTSYESIMGMWVGNLEIYATFSLLATKADMLNACEVIKTWVKKEENSLFIPNIQTF</sequence>
<feature type="domain" description="FUZ/MON1/HPS1 third Longin" evidence="4">
    <location>
        <begin position="562"/>
        <end position="662"/>
    </location>
</feature>